<dbReference type="AlphaFoldDB" id="A0A5R9Q760"/>
<protein>
    <submittedName>
        <fullName evidence="1">Uncharacterized protein</fullName>
    </submittedName>
</protein>
<sequence>MAAELILLATLLISVTVDMKSQKALNWAFFMSKFHVFIRKDLNENYFQKVVDTRPDLTNNQSQQEGTLLNLVSRPRIRDAHTLTALANNTL</sequence>
<name>A0A5R9Q760_9GAMM</name>
<organism evidence="1 2">
    <name type="scientific">Pseudoalteromonas phenolica</name>
    <dbReference type="NCBI Taxonomy" id="161398"/>
    <lineage>
        <taxon>Bacteria</taxon>
        <taxon>Pseudomonadati</taxon>
        <taxon>Pseudomonadota</taxon>
        <taxon>Gammaproteobacteria</taxon>
        <taxon>Alteromonadales</taxon>
        <taxon>Pseudoalteromonadaceae</taxon>
        <taxon>Pseudoalteromonas</taxon>
    </lineage>
</organism>
<evidence type="ECO:0000313" key="2">
    <source>
        <dbReference type="Proteomes" id="UP000309186"/>
    </source>
</evidence>
<comment type="caution">
    <text evidence="1">The sequence shown here is derived from an EMBL/GenBank/DDBJ whole genome shotgun (WGS) entry which is preliminary data.</text>
</comment>
<dbReference type="Proteomes" id="UP000309186">
    <property type="component" value="Unassembled WGS sequence"/>
</dbReference>
<reference evidence="1 2" key="1">
    <citation type="submission" date="2018-01" db="EMBL/GenBank/DDBJ databases">
        <title>Co-occurrence of chitin degradation, pigmentation and bioactivity in marine Pseudoalteromonas.</title>
        <authorList>
            <person name="Paulsen S."/>
            <person name="Gram L."/>
            <person name="Machado H."/>
        </authorList>
    </citation>
    <scope>NUCLEOTIDE SEQUENCE [LARGE SCALE GENOMIC DNA]</scope>
    <source>
        <strain evidence="1 2">S3663</strain>
    </source>
</reference>
<gene>
    <name evidence="1" type="ORF">C1E24_00265</name>
</gene>
<dbReference type="EMBL" id="PPSW01000001">
    <property type="protein sequence ID" value="TLX48978.1"/>
    <property type="molecule type" value="Genomic_DNA"/>
</dbReference>
<accession>A0A5R9Q760</accession>
<evidence type="ECO:0000313" key="1">
    <source>
        <dbReference type="EMBL" id="TLX48978.1"/>
    </source>
</evidence>
<proteinExistence type="predicted"/>